<protein>
    <submittedName>
        <fullName evidence="2">Uncharacterized protein</fullName>
    </submittedName>
</protein>
<evidence type="ECO:0000256" key="1">
    <source>
        <dbReference type="SAM" id="MobiDB-lite"/>
    </source>
</evidence>
<accession>A0A0E0QHJ0</accession>
<organism evidence="2 3">
    <name type="scientific">Oryza rufipogon</name>
    <name type="common">Brownbeard rice</name>
    <name type="synonym">Asian wild rice</name>
    <dbReference type="NCBI Taxonomy" id="4529"/>
    <lineage>
        <taxon>Eukaryota</taxon>
        <taxon>Viridiplantae</taxon>
        <taxon>Streptophyta</taxon>
        <taxon>Embryophyta</taxon>
        <taxon>Tracheophyta</taxon>
        <taxon>Spermatophyta</taxon>
        <taxon>Magnoliopsida</taxon>
        <taxon>Liliopsida</taxon>
        <taxon>Poales</taxon>
        <taxon>Poaceae</taxon>
        <taxon>BOP clade</taxon>
        <taxon>Oryzoideae</taxon>
        <taxon>Oryzeae</taxon>
        <taxon>Oryzinae</taxon>
        <taxon>Oryza</taxon>
    </lineage>
</organism>
<sequence>MRLFNNLPPSQVGVPQPSIAPSPFPHGPLGIRALQAPRFIRPSHTMSLELEILN</sequence>
<name>A0A0E0QHJ0_ORYRU</name>
<reference evidence="3" key="1">
    <citation type="submission" date="2013-06" db="EMBL/GenBank/DDBJ databases">
        <authorList>
            <person name="Zhao Q."/>
        </authorList>
    </citation>
    <scope>NUCLEOTIDE SEQUENCE</scope>
    <source>
        <strain evidence="3">cv. W1943</strain>
    </source>
</reference>
<dbReference type="AlphaFoldDB" id="A0A0E0QHJ0"/>
<feature type="region of interest" description="Disordered" evidence="1">
    <location>
        <begin position="1"/>
        <end position="25"/>
    </location>
</feature>
<dbReference type="Proteomes" id="UP000008022">
    <property type="component" value="Unassembled WGS sequence"/>
</dbReference>
<dbReference type="EnsemblPlants" id="ORUFI08G12390.1">
    <property type="protein sequence ID" value="ORUFI08G12390.1"/>
    <property type="gene ID" value="ORUFI08G12390"/>
</dbReference>
<reference evidence="2" key="2">
    <citation type="submission" date="2015-06" db="UniProtKB">
        <authorList>
            <consortium name="EnsemblPlants"/>
        </authorList>
    </citation>
    <scope>IDENTIFICATION</scope>
</reference>
<dbReference type="Gramene" id="ORUFI08G12390.1">
    <property type="protein sequence ID" value="ORUFI08G12390.1"/>
    <property type="gene ID" value="ORUFI08G12390"/>
</dbReference>
<evidence type="ECO:0000313" key="2">
    <source>
        <dbReference type="EnsemblPlants" id="ORUFI08G12390.1"/>
    </source>
</evidence>
<proteinExistence type="predicted"/>
<dbReference type="HOGENOM" id="CLU_3053719_0_0_1"/>
<keyword evidence="3" id="KW-1185">Reference proteome</keyword>
<evidence type="ECO:0000313" key="3">
    <source>
        <dbReference type="Proteomes" id="UP000008022"/>
    </source>
</evidence>